<organism evidence="2 3">
    <name type="scientific">Halobacteriovorax marinus (strain ATCC BAA-682 / DSM 15412 / SJ)</name>
    <name type="common">Bacteriovorax marinus</name>
    <dbReference type="NCBI Taxonomy" id="862908"/>
    <lineage>
        <taxon>Bacteria</taxon>
        <taxon>Pseudomonadati</taxon>
        <taxon>Bdellovibrionota</taxon>
        <taxon>Bacteriovoracia</taxon>
        <taxon>Bacteriovoracales</taxon>
        <taxon>Halobacteriovoraceae</taxon>
        <taxon>Halobacteriovorax</taxon>
    </lineage>
</organism>
<dbReference type="AlphaFoldDB" id="E1WZ12"/>
<dbReference type="STRING" id="862908.BMS_1233"/>
<protein>
    <submittedName>
        <fullName evidence="2">Exported protein</fullName>
    </submittedName>
</protein>
<keyword evidence="1" id="KW-0732">Signal</keyword>
<name>E1WZ12_HALMS</name>
<gene>
    <name evidence="2" type="ordered locus">BMS_1233</name>
</gene>
<dbReference type="EMBL" id="FQ312005">
    <property type="protein sequence ID" value="CBW26109.1"/>
    <property type="molecule type" value="Genomic_DNA"/>
</dbReference>
<dbReference type="RefSeq" id="WP_014243893.1">
    <property type="nucleotide sequence ID" value="NC_016620.1"/>
</dbReference>
<dbReference type="PATRIC" id="fig|862908.3.peg.1174"/>
<evidence type="ECO:0000313" key="2">
    <source>
        <dbReference type="EMBL" id="CBW26109.1"/>
    </source>
</evidence>
<proteinExistence type="predicted"/>
<dbReference type="HOGENOM" id="CLU_692168_0_0_7"/>
<dbReference type="KEGG" id="bmx:BMS_1233"/>
<keyword evidence="3" id="KW-1185">Reference proteome</keyword>
<feature type="chain" id="PRO_5003154228" evidence="1">
    <location>
        <begin position="19"/>
        <end position="398"/>
    </location>
</feature>
<evidence type="ECO:0000313" key="3">
    <source>
        <dbReference type="Proteomes" id="UP000008963"/>
    </source>
</evidence>
<evidence type="ECO:0000256" key="1">
    <source>
        <dbReference type="SAM" id="SignalP"/>
    </source>
</evidence>
<reference evidence="3" key="1">
    <citation type="journal article" date="2013" name="ISME J.">
        <title>A small predatory core genome in the divergent marine Bacteriovorax marinus SJ and the terrestrial Bdellovibrio bacteriovorus.</title>
        <authorList>
            <person name="Crossman L.C."/>
            <person name="Chen H."/>
            <person name="Cerdeno-Tarraga A.M."/>
            <person name="Brooks K."/>
            <person name="Quail M.A."/>
            <person name="Pineiro S.A."/>
            <person name="Hobley L."/>
            <person name="Sockett R.E."/>
            <person name="Bentley S.D."/>
            <person name="Parkhill J."/>
            <person name="Williams H.N."/>
            <person name="Stine O.C."/>
        </authorList>
    </citation>
    <scope>NUCLEOTIDE SEQUENCE [LARGE SCALE GENOMIC DNA]</scope>
    <source>
        <strain evidence="3">ATCC BAA-682 / DSM 15412 / SJ</strain>
    </source>
</reference>
<dbReference type="Proteomes" id="UP000008963">
    <property type="component" value="Chromosome"/>
</dbReference>
<sequence>MRNLLALFLTLFLFSASGQENFGIKGKVDRLVSRKITEIYSKEVINRVESYNKLRHTPAKYFEQIGMGPAAVESFLKAFPESKTRSLPELIIRESGILILRDRGNVVKFSFKSLSKREVYINGVKVNTPKMVNSDLDQFFKEFNQNMYEAFHKKVSFIDVLSNIFIQSVYAQESDYLQLPDGKEVPHYRRKGYDKTKKPLLSLYKNDNLDYNVNQTNQVLLASIMAISADLELNDMANYRNKKVNLPANLKKLYKKIESLANTCHSESVSTKGKFVEGSEATKMLTALDRVNERINRLENMSTLWWQELDELVWNRTSFHFDPDSKSYEICKVERIKEIHYDRNLCENMDKITDCLVAFRSSGRVNEKTLTDDQMDLLLENPAGRDYGQDDVLRWIQK</sequence>
<feature type="signal peptide" evidence="1">
    <location>
        <begin position="1"/>
        <end position="18"/>
    </location>
</feature>
<accession>E1WZ12</accession>